<evidence type="ECO:0000259" key="3">
    <source>
        <dbReference type="PROSITE" id="PS50048"/>
    </source>
</evidence>
<evidence type="ECO:0000313" key="5">
    <source>
        <dbReference type="Proteomes" id="UP001600888"/>
    </source>
</evidence>
<dbReference type="CDD" id="cd00067">
    <property type="entry name" value="GAL4"/>
    <property type="match status" value="1"/>
</dbReference>
<proteinExistence type="predicted"/>
<evidence type="ECO:0000256" key="1">
    <source>
        <dbReference type="ARBA" id="ARBA00023242"/>
    </source>
</evidence>
<keyword evidence="1" id="KW-0539">Nucleus</keyword>
<gene>
    <name evidence="4" type="ORF">FJTKL_01856</name>
</gene>
<dbReference type="PANTHER" id="PTHR38111:SF9">
    <property type="entry name" value="ZN(2)-C6 FUNGAL-TYPE DOMAIN-CONTAINING PROTEIN"/>
    <property type="match status" value="1"/>
</dbReference>
<dbReference type="PANTHER" id="PTHR38111">
    <property type="entry name" value="ZN(2)-C6 FUNGAL-TYPE DOMAIN-CONTAINING PROTEIN-RELATED"/>
    <property type="match status" value="1"/>
</dbReference>
<comment type="caution">
    <text evidence="4">The sequence shown here is derived from an EMBL/GenBank/DDBJ whole genome shotgun (WGS) entry which is preliminary data.</text>
</comment>
<dbReference type="InterPro" id="IPR001138">
    <property type="entry name" value="Zn2Cys6_DnaBD"/>
</dbReference>
<feature type="domain" description="Zn(2)-C6 fungal-type" evidence="3">
    <location>
        <begin position="10"/>
        <end position="38"/>
    </location>
</feature>
<dbReference type="SUPFAM" id="SSF57701">
    <property type="entry name" value="Zn2/Cys6 DNA-binding domain"/>
    <property type="match status" value="1"/>
</dbReference>
<dbReference type="Gene3D" id="4.10.240.10">
    <property type="entry name" value="Zn(2)-C6 fungal-type DNA-binding domain"/>
    <property type="match status" value="1"/>
</dbReference>
<feature type="region of interest" description="Disordered" evidence="2">
    <location>
        <begin position="56"/>
        <end position="82"/>
    </location>
</feature>
<dbReference type="EMBL" id="JBAWTH010000012">
    <property type="protein sequence ID" value="KAL2289606.1"/>
    <property type="molecule type" value="Genomic_DNA"/>
</dbReference>
<dbReference type="PROSITE" id="PS50048">
    <property type="entry name" value="ZN2_CY6_FUNGAL_2"/>
    <property type="match status" value="1"/>
</dbReference>
<accession>A0ABR4F4H4</accession>
<dbReference type="Proteomes" id="UP001600888">
    <property type="component" value="Unassembled WGS sequence"/>
</dbReference>
<evidence type="ECO:0000256" key="2">
    <source>
        <dbReference type="SAM" id="MobiDB-lite"/>
    </source>
</evidence>
<reference evidence="4 5" key="1">
    <citation type="submission" date="2024-03" db="EMBL/GenBank/DDBJ databases">
        <title>A high-quality draft genome sequence of Diaporthe vaccinii, a causative agent of upright dieback and viscid rot disease in cranberry plants.</title>
        <authorList>
            <person name="Sarrasin M."/>
            <person name="Lang B.F."/>
            <person name="Burger G."/>
        </authorList>
    </citation>
    <scope>NUCLEOTIDE SEQUENCE [LARGE SCALE GENOMIC DNA]</scope>
    <source>
        <strain evidence="4 5">IS7</strain>
    </source>
</reference>
<dbReference type="InterPro" id="IPR036864">
    <property type="entry name" value="Zn2-C6_fun-type_DNA-bd_sf"/>
</dbReference>
<keyword evidence="5" id="KW-1185">Reference proteome</keyword>
<organism evidence="4 5">
    <name type="scientific">Diaporthe vaccinii</name>
    <dbReference type="NCBI Taxonomy" id="105482"/>
    <lineage>
        <taxon>Eukaryota</taxon>
        <taxon>Fungi</taxon>
        <taxon>Dikarya</taxon>
        <taxon>Ascomycota</taxon>
        <taxon>Pezizomycotina</taxon>
        <taxon>Sordariomycetes</taxon>
        <taxon>Sordariomycetidae</taxon>
        <taxon>Diaporthales</taxon>
        <taxon>Diaporthaceae</taxon>
        <taxon>Diaporthe</taxon>
        <taxon>Diaporthe eres species complex</taxon>
    </lineage>
</organism>
<dbReference type="InterPro" id="IPR053178">
    <property type="entry name" value="Osmoadaptation_assoc"/>
</dbReference>
<dbReference type="Pfam" id="PF00172">
    <property type="entry name" value="Zn_clus"/>
    <property type="match status" value="1"/>
</dbReference>
<protein>
    <recommendedName>
        <fullName evidence="3">Zn(2)-C6 fungal-type domain-containing protein</fullName>
    </recommendedName>
</protein>
<dbReference type="PROSITE" id="PS00463">
    <property type="entry name" value="ZN2_CY6_FUNGAL_1"/>
    <property type="match status" value="1"/>
</dbReference>
<sequence>MVGVPGKYKGCNTCRSRRIKCDNERPHCRKCIDSGRECLGYQRETVFIVGTVEDKGRCSSHPARNAKSPKKSPSPPRKNEDTAAALVPTKPLCPAWLDQLHVAGYGSTRRLEIVAIHTPLSTVARSSFGDSGESTSIFVAPSSVIDIRPTFENIDFTLHSQCLVSISPAKEETGSTTGDSVLLFLFEHNSPLAPASLQDATAQMDGIRQLGPACFQRFPSHHFFARVCRPSSITTALLNRTSTFCAEQDWLTFPFELHPKTSFDNLLDTLARTTCLLQQLDHITALEPTLARRSMAQDLLGNCLGARAQLEQWYMSAFDPRRRRYWILHDQGEQVPFPEPFAFQDAPASLSFTYYWAAQVLLAPCLEAAVHSVFSPAVDAYPHQAFPDLPPQLAIDPDSYGPFKVREMAVNVCRGLDHALAVTTQPDALVFPVKVVETFYAGLASQTGDGALELIWLGAFRERMASRARDIAGAMMDRDWVDLAEW</sequence>
<dbReference type="SMART" id="SM00066">
    <property type="entry name" value="GAL4"/>
    <property type="match status" value="1"/>
</dbReference>
<name>A0ABR4F4H4_9PEZI</name>
<evidence type="ECO:0000313" key="4">
    <source>
        <dbReference type="EMBL" id="KAL2289606.1"/>
    </source>
</evidence>